<gene>
    <name evidence="8 10" type="primary">rpsH</name>
    <name evidence="10" type="ORF">GT409_01830</name>
</gene>
<evidence type="ECO:0000256" key="9">
    <source>
        <dbReference type="RuleBase" id="RU003660"/>
    </source>
</evidence>
<keyword evidence="2 8" id="KW-0699">rRNA-binding</keyword>
<dbReference type="EMBL" id="CP047593">
    <property type="protein sequence ID" value="QHI68242.1"/>
    <property type="molecule type" value="Genomic_DNA"/>
</dbReference>
<dbReference type="PANTHER" id="PTHR11758">
    <property type="entry name" value="40S RIBOSOMAL PROTEIN S15A"/>
    <property type="match status" value="1"/>
</dbReference>
<dbReference type="Pfam" id="PF00410">
    <property type="entry name" value="Ribosomal_S8"/>
    <property type="match status" value="1"/>
</dbReference>
<dbReference type="NCBIfam" id="NF001109">
    <property type="entry name" value="PRK00136.1"/>
    <property type="match status" value="1"/>
</dbReference>
<dbReference type="AlphaFoldDB" id="A0A6P1M2A0"/>
<keyword evidence="3 8" id="KW-0694">RNA-binding</keyword>
<dbReference type="PROSITE" id="PS00053">
    <property type="entry name" value="RIBOSOMAL_S8"/>
    <property type="match status" value="1"/>
</dbReference>
<evidence type="ECO:0000256" key="2">
    <source>
        <dbReference type="ARBA" id="ARBA00022730"/>
    </source>
</evidence>
<dbReference type="GO" id="GO:0005840">
    <property type="term" value="C:ribosome"/>
    <property type="evidence" value="ECO:0007669"/>
    <property type="project" value="UniProtKB-KW"/>
</dbReference>
<accession>A0A6P1M2A0</accession>
<dbReference type="GO" id="GO:0005737">
    <property type="term" value="C:cytoplasm"/>
    <property type="evidence" value="ECO:0007669"/>
    <property type="project" value="UniProtKB-ARBA"/>
</dbReference>
<keyword evidence="11" id="KW-1185">Reference proteome</keyword>
<comment type="similarity">
    <text evidence="1 8 9">Belongs to the universal ribosomal protein uS8 family.</text>
</comment>
<dbReference type="KEGG" id="taer:GT409_01830"/>
<keyword evidence="4 8" id="KW-0689">Ribosomal protein</keyword>
<evidence type="ECO:0000256" key="1">
    <source>
        <dbReference type="ARBA" id="ARBA00006471"/>
    </source>
</evidence>
<evidence type="ECO:0000256" key="6">
    <source>
        <dbReference type="ARBA" id="ARBA00035258"/>
    </source>
</evidence>
<reference evidence="10 11" key="1">
    <citation type="submission" date="2020-01" db="EMBL/GenBank/DDBJ databases">
        <title>Ponticoccus aerotolerans gen. nov., sp. nov., an anaerobic bacterium and proposal of Ponticoccusceae fam. nov., Ponticoccusles ord. nov. and Ponticoccuse classis nov. in the phylum Kiritimatiellaeota.</title>
        <authorList>
            <person name="Zhou L.Y."/>
            <person name="Du Z.J."/>
        </authorList>
    </citation>
    <scope>NUCLEOTIDE SEQUENCE [LARGE SCALE GENOMIC DNA]</scope>
    <source>
        <strain evidence="10 11">S-5007</strain>
    </source>
</reference>
<dbReference type="RefSeq" id="WP_160626374.1">
    <property type="nucleotide sequence ID" value="NZ_CP047593.1"/>
</dbReference>
<name>A0A6P1M2A0_9BACT</name>
<evidence type="ECO:0000313" key="10">
    <source>
        <dbReference type="EMBL" id="QHI68242.1"/>
    </source>
</evidence>
<dbReference type="GO" id="GO:0003735">
    <property type="term" value="F:structural constituent of ribosome"/>
    <property type="evidence" value="ECO:0007669"/>
    <property type="project" value="InterPro"/>
</dbReference>
<evidence type="ECO:0000256" key="7">
    <source>
        <dbReference type="ARBA" id="ARBA00046740"/>
    </source>
</evidence>
<dbReference type="GO" id="GO:0019843">
    <property type="term" value="F:rRNA binding"/>
    <property type="evidence" value="ECO:0007669"/>
    <property type="project" value="UniProtKB-UniRule"/>
</dbReference>
<dbReference type="SUPFAM" id="SSF56047">
    <property type="entry name" value="Ribosomal protein S8"/>
    <property type="match status" value="1"/>
</dbReference>
<evidence type="ECO:0000256" key="3">
    <source>
        <dbReference type="ARBA" id="ARBA00022884"/>
    </source>
</evidence>
<dbReference type="HAMAP" id="MF_01302_B">
    <property type="entry name" value="Ribosomal_uS8_B"/>
    <property type="match status" value="1"/>
</dbReference>
<keyword evidence="5 8" id="KW-0687">Ribonucleoprotein</keyword>
<dbReference type="GO" id="GO:0006412">
    <property type="term" value="P:translation"/>
    <property type="evidence" value="ECO:0007669"/>
    <property type="project" value="UniProtKB-UniRule"/>
</dbReference>
<evidence type="ECO:0000256" key="5">
    <source>
        <dbReference type="ARBA" id="ARBA00023274"/>
    </source>
</evidence>
<evidence type="ECO:0000256" key="8">
    <source>
        <dbReference type="HAMAP-Rule" id="MF_01302"/>
    </source>
</evidence>
<dbReference type="InterPro" id="IPR035987">
    <property type="entry name" value="Ribosomal_uS8_sf"/>
</dbReference>
<proteinExistence type="inferred from homology"/>
<dbReference type="Gene3D" id="3.30.1370.30">
    <property type="match status" value="1"/>
</dbReference>
<dbReference type="GO" id="GO:1990904">
    <property type="term" value="C:ribonucleoprotein complex"/>
    <property type="evidence" value="ECO:0007669"/>
    <property type="project" value="UniProtKB-KW"/>
</dbReference>
<dbReference type="FunFam" id="3.30.1370.30:FF:000002">
    <property type="entry name" value="30S ribosomal protein S8"/>
    <property type="match status" value="1"/>
</dbReference>
<dbReference type="InterPro" id="IPR000630">
    <property type="entry name" value="Ribosomal_uS8"/>
</dbReference>
<evidence type="ECO:0000256" key="4">
    <source>
        <dbReference type="ARBA" id="ARBA00022980"/>
    </source>
</evidence>
<dbReference type="Proteomes" id="UP000464954">
    <property type="component" value="Chromosome"/>
</dbReference>
<protein>
    <recommendedName>
        <fullName evidence="6 8">Small ribosomal subunit protein uS8</fullName>
    </recommendedName>
</protein>
<sequence>MNLSDPISDMLTRIRNANMAGHDTVQIPHSKMKSEIARILKEEGYIKEFTTENIDGKATLVLFLKYIEDQKPVIQGLRRVSRPSCRHYVGAGDVPRVLGGIGTAILSTSSGILCDTDARRKHIGGEVLCYIW</sequence>
<dbReference type="Gene3D" id="3.30.1490.10">
    <property type="match status" value="1"/>
</dbReference>
<evidence type="ECO:0000313" key="11">
    <source>
        <dbReference type="Proteomes" id="UP000464954"/>
    </source>
</evidence>
<comment type="function">
    <text evidence="8">One of the primary rRNA binding proteins, it binds directly to 16S rRNA central domain where it helps coordinate assembly of the platform of the 30S subunit.</text>
</comment>
<organism evidence="10 11">
    <name type="scientific">Tichowtungia aerotolerans</name>
    <dbReference type="NCBI Taxonomy" id="2697043"/>
    <lineage>
        <taxon>Bacteria</taxon>
        <taxon>Pseudomonadati</taxon>
        <taxon>Kiritimatiellota</taxon>
        <taxon>Tichowtungiia</taxon>
        <taxon>Tichowtungiales</taxon>
        <taxon>Tichowtungiaceae</taxon>
        <taxon>Tichowtungia</taxon>
    </lineage>
</organism>
<comment type="subunit">
    <text evidence="7 8">Part of the 30S ribosomal subunit. Contacts proteins S5 and S12.</text>
</comment>
<dbReference type="InterPro" id="IPR047863">
    <property type="entry name" value="Ribosomal_uS8_CS"/>
</dbReference>
<dbReference type="FunFam" id="3.30.1490.10:FF:000001">
    <property type="entry name" value="30S ribosomal protein S8"/>
    <property type="match status" value="1"/>
</dbReference>